<dbReference type="EMBL" id="SPHZ02000011">
    <property type="protein sequence ID" value="KAF0891973.1"/>
    <property type="molecule type" value="Genomic_DNA"/>
</dbReference>
<name>A0A6G1BX84_9ORYZ</name>
<evidence type="ECO:0000256" key="1">
    <source>
        <dbReference type="SAM" id="MobiDB-lite"/>
    </source>
</evidence>
<sequence length="62" mass="6188">MLMVDGGHCHPLSSGATDLPELGAAGSDRVRRSTHHALLSVGCGDNVGSSSESEVGGVGISR</sequence>
<comment type="caution">
    <text evidence="2">The sequence shown here is derived from an EMBL/GenBank/DDBJ whole genome shotgun (WGS) entry which is preliminary data.</text>
</comment>
<reference evidence="2 3" key="1">
    <citation type="submission" date="2019-11" db="EMBL/GenBank/DDBJ databases">
        <title>Whole genome sequence of Oryza granulata.</title>
        <authorList>
            <person name="Li W."/>
        </authorList>
    </citation>
    <scope>NUCLEOTIDE SEQUENCE [LARGE SCALE GENOMIC DNA]</scope>
    <source>
        <strain evidence="3">cv. Menghai</strain>
        <tissue evidence="2">Leaf</tissue>
    </source>
</reference>
<dbReference type="Proteomes" id="UP000479710">
    <property type="component" value="Unassembled WGS sequence"/>
</dbReference>
<accession>A0A6G1BX84</accession>
<evidence type="ECO:0000313" key="3">
    <source>
        <dbReference type="Proteomes" id="UP000479710"/>
    </source>
</evidence>
<protein>
    <submittedName>
        <fullName evidence="2">Uncharacterized protein</fullName>
    </submittedName>
</protein>
<evidence type="ECO:0000313" key="2">
    <source>
        <dbReference type="EMBL" id="KAF0891973.1"/>
    </source>
</evidence>
<keyword evidence="3" id="KW-1185">Reference proteome</keyword>
<feature type="region of interest" description="Disordered" evidence="1">
    <location>
        <begin position="41"/>
        <end position="62"/>
    </location>
</feature>
<proteinExistence type="predicted"/>
<gene>
    <name evidence="2" type="ORF">E2562_011349</name>
</gene>
<dbReference type="AlphaFoldDB" id="A0A6G1BX84"/>
<organism evidence="2 3">
    <name type="scientific">Oryza meyeriana var. granulata</name>
    <dbReference type="NCBI Taxonomy" id="110450"/>
    <lineage>
        <taxon>Eukaryota</taxon>
        <taxon>Viridiplantae</taxon>
        <taxon>Streptophyta</taxon>
        <taxon>Embryophyta</taxon>
        <taxon>Tracheophyta</taxon>
        <taxon>Spermatophyta</taxon>
        <taxon>Magnoliopsida</taxon>
        <taxon>Liliopsida</taxon>
        <taxon>Poales</taxon>
        <taxon>Poaceae</taxon>
        <taxon>BOP clade</taxon>
        <taxon>Oryzoideae</taxon>
        <taxon>Oryzeae</taxon>
        <taxon>Oryzinae</taxon>
        <taxon>Oryza</taxon>
        <taxon>Oryza meyeriana</taxon>
    </lineage>
</organism>